<sequence length="154" mass="17287">MPIDLNVITIVLGVLFAWTATLTILLVSSIRHYNRLTKNIAKKDLKSVLTDILNQGSLSQKHLESLEKQLKKMEIKSLEFVQKIGFVRFNPFNQTGGDQSFSLAILDAKDNGFVLSSLHSREATRFYAKTIKAGVSQGHELSKEERQAIKNAQD</sequence>
<reference evidence="2" key="1">
    <citation type="submission" date="2010-07" db="EMBL/GenBank/DDBJ databases">
        <authorList>
            <consortium name="CONSOLIDER consortium CSD2007-00005"/>
            <person name="Guazzaroni M.-E."/>
            <person name="Richter M."/>
            <person name="Garcia-Salamanca A."/>
            <person name="Yarza P."/>
            <person name="Ferrer M."/>
        </authorList>
    </citation>
    <scope>NUCLEOTIDE SEQUENCE</scope>
</reference>
<organism evidence="2">
    <name type="scientific">sediment metagenome</name>
    <dbReference type="NCBI Taxonomy" id="749907"/>
    <lineage>
        <taxon>unclassified sequences</taxon>
        <taxon>metagenomes</taxon>
        <taxon>ecological metagenomes</taxon>
    </lineage>
</organism>
<comment type="caution">
    <text evidence="2">The sequence shown here is derived from an EMBL/GenBank/DDBJ whole genome shotgun (WGS) entry which is preliminary data.</text>
</comment>
<evidence type="ECO:0000313" key="2">
    <source>
        <dbReference type="EMBL" id="EFK96750.1"/>
    </source>
</evidence>
<dbReference type="InterPro" id="IPR027981">
    <property type="entry name" value="DUF4446"/>
</dbReference>
<name>D9PI68_9ZZZZ</name>
<evidence type="ECO:0000256" key="1">
    <source>
        <dbReference type="SAM" id="Phobius"/>
    </source>
</evidence>
<accession>D9PI68</accession>
<keyword evidence="1" id="KW-1133">Transmembrane helix</keyword>
<protein>
    <recommendedName>
        <fullName evidence="3">DUF4446 family protein</fullName>
    </recommendedName>
</protein>
<reference evidence="2" key="2">
    <citation type="journal article" date="2011" name="Microb. Ecol.">
        <title>Taxonomic and Functional Metagenomic Profiling of the Microbial Community in the Anoxic Sediment of a Sub-saline Shallow Lake (Laguna de Carrizo, Central Spain).</title>
        <authorList>
            <person name="Ferrer M."/>
            <person name="Guazzaroni M.E."/>
            <person name="Richter M."/>
            <person name="Garcia-Salamanca A."/>
            <person name="Yarza P."/>
            <person name="Suarez-Suarez A."/>
            <person name="Solano J."/>
            <person name="Alcaide M."/>
            <person name="van Dillewijn P."/>
            <person name="Molina-Henares M.A."/>
            <person name="Lopez-Cortes N."/>
            <person name="Al-Ramahi Y."/>
            <person name="Guerrero C."/>
            <person name="Acosta A."/>
            <person name="de Eugenio L.I."/>
            <person name="Martinez V."/>
            <person name="Marques S."/>
            <person name="Rojo F."/>
            <person name="Santero E."/>
            <person name="Genilloud O."/>
            <person name="Perez-Perez J."/>
            <person name="Rossello-Mora R."/>
            <person name="Ramos J.L."/>
        </authorList>
    </citation>
    <scope>NUCLEOTIDE SEQUENCE</scope>
</reference>
<keyword evidence="1" id="KW-0472">Membrane</keyword>
<gene>
    <name evidence="2" type="ORF">LDC_1224</name>
</gene>
<keyword evidence="1" id="KW-0812">Transmembrane</keyword>
<dbReference type="EMBL" id="ADZX01000412">
    <property type="protein sequence ID" value="EFK96750.1"/>
    <property type="molecule type" value="Genomic_DNA"/>
</dbReference>
<proteinExistence type="predicted"/>
<evidence type="ECO:0008006" key="3">
    <source>
        <dbReference type="Google" id="ProtNLM"/>
    </source>
</evidence>
<dbReference type="Pfam" id="PF14584">
    <property type="entry name" value="DUF4446"/>
    <property type="match status" value="1"/>
</dbReference>
<dbReference type="AlphaFoldDB" id="D9PI68"/>
<feature type="transmembrane region" description="Helical" evidence="1">
    <location>
        <begin position="6"/>
        <end position="28"/>
    </location>
</feature>